<feature type="region of interest" description="Disordered" evidence="1">
    <location>
        <begin position="209"/>
        <end position="236"/>
    </location>
</feature>
<dbReference type="Gene3D" id="1.20.1250.20">
    <property type="entry name" value="MFS general substrate transporter like domains"/>
    <property type="match status" value="1"/>
</dbReference>
<dbReference type="Pfam" id="PF07690">
    <property type="entry name" value="MFS_1"/>
    <property type="match status" value="1"/>
</dbReference>
<accession>A0A931B565</accession>
<gene>
    <name evidence="3" type="ORF">I2501_08580</name>
</gene>
<feature type="transmembrane region" description="Helical" evidence="2">
    <location>
        <begin position="329"/>
        <end position="349"/>
    </location>
</feature>
<dbReference type="InterPro" id="IPR036259">
    <property type="entry name" value="MFS_trans_sf"/>
</dbReference>
<name>A0A931B565_9ACTN</name>
<reference evidence="3" key="1">
    <citation type="submission" date="2020-11" db="EMBL/GenBank/DDBJ databases">
        <title>Isolation and identification of active actinomycetes.</title>
        <authorList>
            <person name="Yu B."/>
        </authorList>
    </citation>
    <scope>NUCLEOTIDE SEQUENCE</scope>
    <source>
        <strain evidence="3">NEAU-YB345</strain>
    </source>
</reference>
<organism evidence="3 4">
    <name type="scientific">Streptacidiphilus fuscans</name>
    <dbReference type="NCBI Taxonomy" id="2789292"/>
    <lineage>
        <taxon>Bacteria</taxon>
        <taxon>Bacillati</taxon>
        <taxon>Actinomycetota</taxon>
        <taxon>Actinomycetes</taxon>
        <taxon>Kitasatosporales</taxon>
        <taxon>Streptomycetaceae</taxon>
        <taxon>Streptacidiphilus</taxon>
    </lineage>
</organism>
<dbReference type="InterPro" id="IPR011701">
    <property type="entry name" value="MFS"/>
</dbReference>
<feature type="transmembrane region" description="Helical" evidence="2">
    <location>
        <begin position="272"/>
        <end position="292"/>
    </location>
</feature>
<keyword evidence="4" id="KW-1185">Reference proteome</keyword>
<dbReference type="RefSeq" id="WP_196193263.1">
    <property type="nucleotide sequence ID" value="NZ_JADPRT010000003.1"/>
</dbReference>
<feature type="transmembrane region" description="Helical" evidence="2">
    <location>
        <begin position="304"/>
        <end position="323"/>
    </location>
</feature>
<proteinExistence type="predicted"/>
<keyword evidence="2" id="KW-0472">Membrane</keyword>
<feature type="transmembrane region" description="Helical" evidence="2">
    <location>
        <begin position="183"/>
        <end position="204"/>
    </location>
</feature>
<comment type="caution">
    <text evidence="3">The sequence shown here is derived from an EMBL/GenBank/DDBJ whole genome shotgun (WGS) entry which is preliminary data.</text>
</comment>
<feature type="region of interest" description="Disordered" evidence="1">
    <location>
        <begin position="413"/>
        <end position="434"/>
    </location>
</feature>
<feature type="transmembrane region" description="Helical" evidence="2">
    <location>
        <begin position="243"/>
        <end position="266"/>
    </location>
</feature>
<protein>
    <recommendedName>
        <fullName evidence="5">MFS transporter</fullName>
    </recommendedName>
</protein>
<dbReference type="AlphaFoldDB" id="A0A931B565"/>
<dbReference type="PANTHER" id="PTHR23542">
    <property type="match status" value="1"/>
</dbReference>
<feature type="transmembrane region" description="Helical" evidence="2">
    <location>
        <begin position="21"/>
        <end position="43"/>
    </location>
</feature>
<keyword evidence="2" id="KW-1133">Transmembrane helix</keyword>
<keyword evidence="2" id="KW-0812">Transmembrane</keyword>
<evidence type="ECO:0000256" key="1">
    <source>
        <dbReference type="SAM" id="MobiDB-lite"/>
    </source>
</evidence>
<dbReference type="Proteomes" id="UP000657385">
    <property type="component" value="Unassembled WGS sequence"/>
</dbReference>
<evidence type="ECO:0000313" key="3">
    <source>
        <dbReference type="EMBL" id="MBF9068093.1"/>
    </source>
</evidence>
<sequence length="434" mass="42948">MSRPVQGGASYRAVLALPHARGLALAGALARLPYGLISLPLLLALREAVGSFGAAGTSVGVYGLLSAVLGPWRARLAERRPATLRLLAVAFAVVLALIAALALLAAGGARGPVTEAAAPVLAVVAGILPPPVGPLLRARWGALADGEAQRQAALSLDAVAESTVFSVGPLLGGALIAVTSPGVALAVVAAIVVLGFSSLAPVLARTAAPAPTPPALPTPSDAARTEARSSGAKRRSPLRSGGFLVLLGAVAAVGAAGSMAELAAVAGWGASVAGPLLAGFSVGGVLGGLVYGRLTWRRSPRTRMAVLGAVGGVVYLLPLLWFAPASAAPTLLAAGAVTDATLITAYLLVDTAESSAWINTAFNLGVALGTSAAGMVIGQDGPRAVFAVAALVPLLACAACAVSTLIGARRSAARPTQERGMTDRQLDAMSADLS</sequence>
<dbReference type="EMBL" id="JADPRT010000003">
    <property type="protein sequence ID" value="MBF9068093.1"/>
    <property type="molecule type" value="Genomic_DNA"/>
</dbReference>
<feature type="transmembrane region" description="Helical" evidence="2">
    <location>
        <begin position="84"/>
        <end position="104"/>
    </location>
</feature>
<feature type="compositionally biased region" description="Basic and acidic residues" evidence="1">
    <location>
        <begin position="416"/>
        <end position="426"/>
    </location>
</feature>
<evidence type="ECO:0000256" key="2">
    <source>
        <dbReference type="SAM" id="Phobius"/>
    </source>
</evidence>
<feature type="transmembrane region" description="Helical" evidence="2">
    <location>
        <begin position="384"/>
        <end position="408"/>
    </location>
</feature>
<dbReference type="GO" id="GO:0022857">
    <property type="term" value="F:transmembrane transporter activity"/>
    <property type="evidence" value="ECO:0007669"/>
    <property type="project" value="InterPro"/>
</dbReference>
<feature type="transmembrane region" description="Helical" evidence="2">
    <location>
        <begin position="356"/>
        <end position="378"/>
    </location>
</feature>
<dbReference type="SUPFAM" id="SSF103473">
    <property type="entry name" value="MFS general substrate transporter"/>
    <property type="match status" value="1"/>
</dbReference>
<evidence type="ECO:0008006" key="5">
    <source>
        <dbReference type="Google" id="ProtNLM"/>
    </source>
</evidence>
<dbReference type="PANTHER" id="PTHR23542:SF1">
    <property type="entry name" value="MAJOR FACILITATOR SUPERFAMILY (MFS) PROFILE DOMAIN-CONTAINING PROTEIN"/>
    <property type="match status" value="1"/>
</dbReference>
<evidence type="ECO:0000313" key="4">
    <source>
        <dbReference type="Proteomes" id="UP000657385"/>
    </source>
</evidence>
<feature type="transmembrane region" description="Helical" evidence="2">
    <location>
        <begin position="49"/>
        <end position="72"/>
    </location>
</feature>